<organism evidence="1 2">
    <name type="scientific">Parasponia andersonii</name>
    <name type="common">Sponia andersonii</name>
    <dbReference type="NCBI Taxonomy" id="3476"/>
    <lineage>
        <taxon>Eukaryota</taxon>
        <taxon>Viridiplantae</taxon>
        <taxon>Streptophyta</taxon>
        <taxon>Embryophyta</taxon>
        <taxon>Tracheophyta</taxon>
        <taxon>Spermatophyta</taxon>
        <taxon>Magnoliopsida</taxon>
        <taxon>eudicotyledons</taxon>
        <taxon>Gunneridae</taxon>
        <taxon>Pentapetalae</taxon>
        <taxon>rosids</taxon>
        <taxon>fabids</taxon>
        <taxon>Rosales</taxon>
        <taxon>Cannabaceae</taxon>
        <taxon>Parasponia</taxon>
    </lineage>
</organism>
<dbReference type="EMBL" id="JXTB01000148">
    <property type="protein sequence ID" value="PON58564.1"/>
    <property type="molecule type" value="Genomic_DNA"/>
</dbReference>
<proteinExistence type="predicted"/>
<dbReference type="AlphaFoldDB" id="A0A2P5CC47"/>
<dbReference type="OrthoDB" id="10368376at2759"/>
<comment type="caution">
    <text evidence="1">The sequence shown here is derived from an EMBL/GenBank/DDBJ whole genome shotgun (WGS) entry which is preliminary data.</text>
</comment>
<reference evidence="2" key="1">
    <citation type="submission" date="2016-06" db="EMBL/GenBank/DDBJ databases">
        <title>Parallel loss of symbiosis genes in relatives of nitrogen-fixing non-legume Parasponia.</title>
        <authorList>
            <person name="Van Velzen R."/>
            <person name="Holmer R."/>
            <person name="Bu F."/>
            <person name="Rutten L."/>
            <person name="Van Zeijl A."/>
            <person name="Liu W."/>
            <person name="Santuari L."/>
            <person name="Cao Q."/>
            <person name="Sharma T."/>
            <person name="Shen D."/>
            <person name="Roswanjaya Y."/>
            <person name="Wardhani T."/>
            <person name="Kalhor M.S."/>
            <person name="Jansen J."/>
            <person name="Van den Hoogen J."/>
            <person name="Gungor B."/>
            <person name="Hartog M."/>
            <person name="Hontelez J."/>
            <person name="Verver J."/>
            <person name="Yang W.-C."/>
            <person name="Schijlen E."/>
            <person name="Repin R."/>
            <person name="Schilthuizen M."/>
            <person name="Schranz E."/>
            <person name="Heidstra R."/>
            <person name="Miyata K."/>
            <person name="Fedorova E."/>
            <person name="Kohlen W."/>
            <person name="Bisseling T."/>
            <person name="Smit S."/>
            <person name="Geurts R."/>
        </authorList>
    </citation>
    <scope>NUCLEOTIDE SEQUENCE [LARGE SCALE GENOMIC DNA]</scope>
    <source>
        <strain evidence="2">cv. WU1-14</strain>
    </source>
</reference>
<evidence type="ECO:0000313" key="1">
    <source>
        <dbReference type="EMBL" id="PON58564.1"/>
    </source>
</evidence>
<sequence>EPEEDDDAMSRHSVGSLFEAVENWGQRRLEIGFLIGEFWGFEIRDVFEERRRKFVGRWRWGWGRTWRFSAFHCRCCIVSDS</sequence>
<dbReference type="Proteomes" id="UP000237105">
    <property type="component" value="Unassembled WGS sequence"/>
</dbReference>
<evidence type="ECO:0000313" key="2">
    <source>
        <dbReference type="Proteomes" id="UP000237105"/>
    </source>
</evidence>
<name>A0A2P5CC47_PARAD</name>
<gene>
    <name evidence="1" type="ORF">PanWU01x14_165950</name>
</gene>
<keyword evidence="2" id="KW-1185">Reference proteome</keyword>
<protein>
    <submittedName>
        <fullName evidence="1">Uncharacterized protein</fullName>
    </submittedName>
</protein>
<feature type="non-terminal residue" evidence="1">
    <location>
        <position position="1"/>
    </location>
</feature>
<accession>A0A2P5CC47</accession>